<dbReference type="Proteomes" id="UP000199008">
    <property type="component" value="Unassembled WGS sequence"/>
</dbReference>
<dbReference type="Pfam" id="PF01903">
    <property type="entry name" value="CbiX"/>
    <property type="match status" value="2"/>
</dbReference>
<reference evidence="4" key="1">
    <citation type="submission" date="2016-10" db="EMBL/GenBank/DDBJ databases">
        <authorList>
            <person name="Varghese N."/>
            <person name="Submissions S."/>
        </authorList>
    </citation>
    <scope>NUCLEOTIDE SEQUENCE [LARGE SCALE GENOMIC DNA]</scope>
    <source>
        <strain evidence="4">CGMCC 1.8895</strain>
    </source>
</reference>
<accession>A0A1G9AXN6</accession>
<evidence type="ECO:0000256" key="2">
    <source>
        <dbReference type="ARBA" id="ARBA00023239"/>
    </source>
</evidence>
<dbReference type="InterPro" id="IPR050963">
    <property type="entry name" value="Sirohydro_Cobaltochel/CbiX"/>
</dbReference>
<dbReference type="RefSeq" id="WP_092984030.1">
    <property type="nucleotide sequence ID" value="NZ_FNFY01000002.1"/>
</dbReference>
<protein>
    <submittedName>
        <fullName evidence="3">Sirohydrochlorin ferrochelatase</fullName>
    </submittedName>
</protein>
<evidence type="ECO:0000256" key="1">
    <source>
        <dbReference type="ARBA" id="ARBA00022723"/>
    </source>
</evidence>
<dbReference type="GO" id="GO:0016829">
    <property type="term" value="F:lyase activity"/>
    <property type="evidence" value="ECO:0007669"/>
    <property type="project" value="UniProtKB-KW"/>
</dbReference>
<dbReference type="CDD" id="cd03414">
    <property type="entry name" value="CbiX_SirB_C"/>
    <property type="match status" value="1"/>
</dbReference>
<organism evidence="3 4">
    <name type="scientific">Lacicoccus qingdaonensis</name>
    <dbReference type="NCBI Taxonomy" id="576118"/>
    <lineage>
        <taxon>Bacteria</taxon>
        <taxon>Bacillati</taxon>
        <taxon>Bacillota</taxon>
        <taxon>Bacilli</taxon>
        <taxon>Bacillales</taxon>
        <taxon>Salinicoccaceae</taxon>
        <taxon>Lacicoccus</taxon>
    </lineage>
</organism>
<dbReference type="CDD" id="cd03416">
    <property type="entry name" value="CbiX_SirB_N"/>
    <property type="match status" value="1"/>
</dbReference>
<evidence type="ECO:0000313" key="4">
    <source>
        <dbReference type="Proteomes" id="UP000199008"/>
    </source>
</evidence>
<dbReference type="AlphaFoldDB" id="A0A1G9AXN6"/>
<dbReference type="GO" id="GO:0046872">
    <property type="term" value="F:metal ion binding"/>
    <property type="evidence" value="ECO:0007669"/>
    <property type="project" value="UniProtKB-KW"/>
</dbReference>
<gene>
    <name evidence="3" type="ORF">SAMN05216216_10231</name>
</gene>
<dbReference type="Gene3D" id="3.40.50.1400">
    <property type="match status" value="2"/>
</dbReference>
<name>A0A1G9AXN6_9BACL</name>
<dbReference type="SUPFAM" id="SSF53800">
    <property type="entry name" value="Chelatase"/>
    <property type="match status" value="1"/>
</dbReference>
<dbReference type="PANTHER" id="PTHR33542:SF3">
    <property type="entry name" value="SIROHYDROCHLORIN FERROCHELATASE, CHLOROPLASTIC"/>
    <property type="match status" value="1"/>
</dbReference>
<sequence>MRGVLYVSHGSRVRHATEEAVGFINQVITQVDIEHQEICFLELSEPDVEKGVSILVEKGVTELAVVPVLLLSAGHYFNDIPDKIEQVKSKYHDVTFIYGKPLGVQTRISNILKERIAQTGTVPARDAKLLVVGRGSYNPQTEIDISNIGEYMKETTDFQSVEVCYLAVCSPSFEEKLKTSLEERRSQIYIAPYLWFTGILERHIEKTVGESNSETEIVLCSHLGDHPDMQTALKDRVYETLKAGQPI</sequence>
<keyword evidence="2" id="KW-0456">Lyase</keyword>
<keyword evidence="1" id="KW-0479">Metal-binding</keyword>
<keyword evidence="4" id="KW-1185">Reference proteome</keyword>
<dbReference type="InterPro" id="IPR002762">
    <property type="entry name" value="CbiX-like"/>
</dbReference>
<dbReference type="STRING" id="576118.SAMN05216216_10231"/>
<dbReference type="EMBL" id="FNFY01000002">
    <property type="protein sequence ID" value="SDK31993.1"/>
    <property type="molecule type" value="Genomic_DNA"/>
</dbReference>
<proteinExistence type="predicted"/>
<dbReference type="PANTHER" id="PTHR33542">
    <property type="entry name" value="SIROHYDROCHLORIN FERROCHELATASE, CHLOROPLASTIC"/>
    <property type="match status" value="1"/>
</dbReference>
<evidence type="ECO:0000313" key="3">
    <source>
        <dbReference type="EMBL" id="SDK31993.1"/>
    </source>
</evidence>
<dbReference type="OrthoDB" id="9797895at2"/>